<dbReference type="Proteomes" id="UP000245626">
    <property type="component" value="Unassembled WGS sequence"/>
</dbReference>
<sequence>MAPPLGQITNTISEGRLSSPSKPGESSLSSRKRQVPSRPSTPTSPSLQKEICMDARQPWSKMDRDLDSSPSSSSSSISDGHPLVFFGTPSKAEYERRVKYETKLRERRLLRRDSLDLARRRTIIFDNRSDSDDTTPASPEGDNGLVLGRDSPKGRSHAGDGLKAEVEGEDSGVQERIKDRLRKWRESSSTKESEDPSRTLLEGLAPLNVEANLLLEQQNQDGEVEFTPTTTSSSSDSSSSSDIPSTESDIRSSSSRVDAVHAEMATGDESLDQDSERSLVSDQGDKVQGLPEGMGSRPAGEDLEAKGLISANMIAEGEEEYKESQEPQEQQQAGKDKAPSHPLLEASSSSQEAGLDESGELDDPTQISQVKSVAANVQVNGVSSWDFEQSLLLDKLEEDIHKLARASSSFTKGGFQVEVVEEYNSVDENVQDTSVIEEHFSPDALKLPIFDESVLLEEMEKREVVSITEMDLAKPNGPGMLHPRQDFSVIDHPDLDAPQNSEETLPSSEIQVNPPFVASEIESDKTDVGGREAGRSCDDLEKEKKEEDEEDEERHNASDQPLVAKSEEESETASKCTQSHDLIPAQERFLVKMISQEQEDAISHEDLVEKSTELDQHDETTVGVEVQSLPDFPLAVMKETAWTEVEQDAVMPSGAAPLALESDAHVQTSRDPSAAEIQQCALNKNQTAEGSKKERLLEDAPVDPSMPTAVVDEPGEASWKSSPCKGSKKESADSAPPWNLAEKGGVPEGEDRVETDFLTPCRRSARISMSNRRKSILEATNPTSKSQVIESAEYDSPVRKDFDQMEGDVMQKAEEVWEEQEKSELKGDDSIQLGSAQEDSIEEPDQEEESLEESAPEEREQGETIKGGTLPKGEPEWAMLENTAGDVAEIAGNHECSNLSSDEENDQEVNDFESSSEKNAGEATMQIGRCNYQDDSGDSSDSASEDEDEDEAEDGKDEFTERALLARGKDDRTIKLAAPRQSEVNTSESDDEETLAGKVPEPSDEAEERENVMRGNYIRSPLAASATSAPPTLLSPTPSSASFSYEHSPGAGRATIVESEHLLRRATVFDALGDLSSGSCHQSYSKENRRRSARLSMGLKQQHLEKAQILAASPRPVLADIAPSQQLGTPKKRVEDARNDWESPSTKATLSRSRSSSPTKRDREKSAQDSPRKHRSSSKSPIKESKRTVAAPSPTVRSVLNAPTKMMMMMPKSPVKSHHQERPGAALFNGSLRSIRDPIGGETLEANFPLPASKAVVADSTPREPSLPAKEITNVRQEFAKPPSFRASQIDASSPALVSSQFHAGPSPRVQPSPGRPAALMSTQQTATSRLTNPVAVPNSSSVISRSQLPTPVTKSGLPRPATVTSSRLPVPRSTATSIPAPAGVPRALLGSRRQASSKETVPNSSVGPSRTSVSATRSATLSSTSTIRRATAAATASRAPGEASSRIMPRAAPTSHHPINAGSSTASMAVPASVPTGKTVPMMSAVERSAQMQARSLQRNIPDGSDVAQLFAAETQPIYLQNDKTTSSSTALRTSSFSSAGSGASATRSALSAGVPATRVWDSPVKASATLNLNQISSASGGAQASIGKARRVPLASEVAVMNNGFAPASISSTQPPPRLAQSVNPAFTSGGISPLNSSLLTAVSSATTPFSSSLPATRGVRMNSVAARTQQTAALTASSLAMTNSSSSFNSSSTTTTSSSCSIEAPTSPNKAAKGFASLRSSQAAKGILDSGRSRSKAEVPSISPSPLFVSTSIDNAPAVGGAVIAPTSEISDISFVGGKSLRPRSLRSQSVTASEPALQQPPSKRARETRANSTTATATAAVAGSASYLCMQNGDMVPPLPLSASEMQRLTSQHTRRNEVYMAKLDIRIERREGFKPPSPSSKIRKSLGGSGDSVRDKVQASKDRASRARRRNGKAEGGEEEDLEREGFSLSIDEDDSDDEIKGMDEVLRAHVKGAGDDEVYTTPPRLAADPHALMRPHAIHSFRGGGGTKTMSEDGNQRPVVKGVRWQRTLFQGPSEKTGSSGPSEDGGNLFVLKSCMAPRQAYALDRHGNLLNMDQTPLSPRLKKTKVVIKKIIYEDDEESHS</sequence>
<name>A0ACD0NUH4_9BASI</name>
<dbReference type="EMBL" id="KZ820049">
    <property type="protein sequence ID" value="PWN49446.1"/>
    <property type="molecule type" value="Genomic_DNA"/>
</dbReference>
<organism evidence="1 2">
    <name type="scientific">Violaceomyces palustris</name>
    <dbReference type="NCBI Taxonomy" id="1673888"/>
    <lineage>
        <taxon>Eukaryota</taxon>
        <taxon>Fungi</taxon>
        <taxon>Dikarya</taxon>
        <taxon>Basidiomycota</taxon>
        <taxon>Ustilaginomycotina</taxon>
        <taxon>Ustilaginomycetes</taxon>
        <taxon>Violaceomycetales</taxon>
        <taxon>Violaceomycetaceae</taxon>
        <taxon>Violaceomyces</taxon>
    </lineage>
</organism>
<protein>
    <submittedName>
        <fullName evidence="1">Uncharacterized protein</fullName>
    </submittedName>
</protein>
<proteinExistence type="predicted"/>
<keyword evidence="2" id="KW-1185">Reference proteome</keyword>
<gene>
    <name evidence="1" type="ORF">IE53DRAFT_369757</name>
</gene>
<evidence type="ECO:0000313" key="1">
    <source>
        <dbReference type="EMBL" id="PWN49446.1"/>
    </source>
</evidence>
<reference evidence="1 2" key="1">
    <citation type="journal article" date="2018" name="Mol. Biol. Evol.">
        <title>Broad Genomic Sampling Reveals a Smut Pathogenic Ancestry of the Fungal Clade Ustilaginomycotina.</title>
        <authorList>
            <person name="Kijpornyongpan T."/>
            <person name="Mondo S.J."/>
            <person name="Barry K."/>
            <person name="Sandor L."/>
            <person name="Lee J."/>
            <person name="Lipzen A."/>
            <person name="Pangilinan J."/>
            <person name="LaButti K."/>
            <person name="Hainaut M."/>
            <person name="Henrissat B."/>
            <person name="Grigoriev I.V."/>
            <person name="Spatafora J.W."/>
            <person name="Aime M.C."/>
        </authorList>
    </citation>
    <scope>NUCLEOTIDE SEQUENCE [LARGE SCALE GENOMIC DNA]</scope>
    <source>
        <strain evidence="1 2">SA 807</strain>
    </source>
</reference>
<accession>A0ACD0NUH4</accession>
<evidence type="ECO:0000313" key="2">
    <source>
        <dbReference type="Proteomes" id="UP000245626"/>
    </source>
</evidence>